<reference evidence="3 4" key="1">
    <citation type="submission" date="2017-06" db="EMBL/GenBank/DDBJ databases">
        <title>Draft genome sequence of a variant of Elsinoe murrayae.</title>
        <authorList>
            <person name="Cheng Q."/>
        </authorList>
    </citation>
    <scope>NUCLEOTIDE SEQUENCE [LARGE SCALE GENOMIC DNA]</scope>
    <source>
        <strain evidence="3 4">CQ-2017a</strain>
    </source>
</reference>
<dbReference type="Proteomes" id="UP000243797">
    <property type="component" value="Unassembled WGS sequence"/>
</dbReference>
<dbReference type="EMBL" id="NKHZ01000011">
    <property type="protein sequence ID" value="PNS21431.1"/>
    <property type="molecule type" value="Genomic_DNA"/>
</dbReference>
<dbReference type="STRING" id="2082308.A0A2K1R2C0"/>
<evidence type="ECO:0000313" key="3">
    <source>
        <dbReference type="EMBL" id="PNS21431.1"/>
    </source>
</evidence>
<comment type="similarity">
    <text evidence="1">Belongs to the avfA family.</text>
</comment>
<evidence type="ECO:0000259" key="2">
    <source>
        <dbReference type="Pfam" id="PF13460"/>
    </source>
</evidence>
<dbReference type="InterPro" id="IPR016040">
    <property type="entry name" value="NAD(P)-bd_dom"/>
</dbReference>
<proteinExistence type="inferred from homology"/>
<dbReference type="SUPFAM" id="SSF51735">
    <property type="entry name" value="NAD(P)-binding Rossmann-fold domains"/>
    <property type="match status" value="1"/>
</dbReference>
<evidence type="ECO:0000313" key="4">
    <source>
        <dbReference type="Proteomes" id="UP000243797"/>
    </source>
</evidence>
<dbReference type="PANTHER" id="PTHR43355:SF2">
    <property type="entry name" value="FLAVIN REDUCTASE (NADPH)"/>
    <property type="match status" value="1"/>
</dbReference>
<sequence>MTDSNTIALLGATGQTGRQTLEQLLQKPDVNVHVYVRSKSKLLQQSPSVAGSSRVKICEGAVTDVTTIKACVRGAGVIISTLGGNDNRPMTVIKDALTSLVSALAQLRQETKGTWQKPLVLMLSSSTWNKRNMAQMPSLLHFVIHRAFWYPYVDVLAGHGILEGAGDLLKPLLVQPPLLVDDTPTGYELSTEKVGLSIAYEDLGGAFTELATNQQYWDLGAVMPFSRGGDQPSRYAPIIVGRVSRGLLASYVPGFWAVCDRLFG</sequence>
<dbReference type="GO" id="GO:0016646">
    <property type="term" value="F:oxidoreductase activity, acting on the CH-NH group of donors, NAD or NADP as acceptor"/>
    <property type="evidence" value="ECO:0007669"/>
    <property type="project" value="TreeGrafter"/>
</dbReference>
<dbReference type="InterPro" id="IPR051606">
    <property type="entry name" value="Polyketide_Oxido-like"/>
</dbReference>
<dbReference type="PANTHER" id="PTHR43355">
    <property type="entry name" value="FLAVIN REDUCTASE (NADPH)"/>
    <property type="match status" value="1"/>
</dbReference>
<keyword evidence="4" id="KW-1185">Reference proteome</keyword>
<feature type="domain" description="NAD(P)-binding" evidence="2">
    <location>
        <begin position="11"/>
        <end position="190"/>
    </location>
</feature>
<comment type="caution">
    <text evidence="3">The sequence shown here is derived from an EMBL/GenBank/DDBJ whole genome shotgun (WGS) entry which is preliminary data.</text>
</comment>
<dbReference type="AlphaFoldDB" id="A0A2K1R2C0"/>
<dbReference type="InParanoid" id="A0A2K1R2C0"/>
<organism evidence="3 4">
    <name type="scientific">Sphaceloma murrayae</name>
    <dbReference type="NCBI Taxonomy" id="2082308"/>
    <lineage>
        <taxon>Eukaryota</taxon>
        <taxon>Fungi</taxon>
        <taxon>Dikarya</taxon>
        <taxon>Ascomycota</taxon>
        <taxon>Pezizomycotina</taxon>
        <taxon>Dothideomycetes</taxon>
        <taxon>Dothideomycetidae</taxon>
        <taxon>Myriangiales</taxon>
        <taxon>Elsinoaceae</taxon>
        <taxon>Sphaceloma</taxon>
    </lineage>
</organism>
<gene>
    <name evidence="3" type="ORF">CAC42_1210</name>
</gene>
<protein>
    <recommendedName>
        <fullName evidence="2">NAD(P)-binding domain-containing protein</fullName>
    </recommendedName>
</protein>
<name>A0A2K1R2C0_9PEZI</name>
<evidence type="ECO:0000256" key="1">
    <source>
        <dbReference type="ARBA" id="ARBA00038376"/>
    </source>
</evidence>
<dbReference type="OrthoDB" id="10254221at2759"/>
<accession>A0A2K1R2C0</accession>
<dbReference type="Pfam" id="PF13460">
    <property type="entry name" value="NAD_binding_10"/>
    <property type="match status" value="1"/>
</dbReference>
<dbReference type="InterPro" id="IPR036291">
    <property type="entry name" value="NAD(P)-bd_dom_sf"/>
</dbReference>
<dbReference type="Gene3D" id="3.40.50.720">
    <property type="entry name" value="NAD(P)-binding Rossmann-like Domain"/>
    <property type="match status" value="1"/>
</dbReference>